<reference evidence="4 5" key="1">
    <citation type="journal article" date="2018" name="PLoS Genet.">
        <title>Population sequencing reveals clonal diversity and ancestral inbreeding in the grapevine cultivar Chardonnay.</title>
        <authorList>
            <person name="Roach M.J."/>
            <person name="Johnson D.L."/>
            <person name="Bohlmann J."/>
            <person name="van Vuuren H.J."/>
            <person name="Jones S.J."/>
            <person name="Pretorius I.S."/>
            <person name="Schmidt S.A."/>
            <person name="Borneman A.R."/>
        </authorList>
    </citation>
    <scope>NUCLEOTIDE SEQUENCE [LARGE SCALE GENOMIC DNA]</scope>
    <source>
        <strain evidence="5">cv. Chardonnay</strain>
        <tissue evidence="4">Leaf</tissue>
    </source>
</reference>
<keyword evidence="1" id="KW-0862">Zinc</keyword>
<dbReference type="SUPFAM" id="SSF57850">
    <property type="entry name" value="RING/U-box"/>
    <property type="match status" value="1"/>
</dbReference>
<comment type="caution">
    <text evidence="4">The sequence shown here is derived from an EMBL/GenBank/DDBJ whole genome shotgun (WGS) entry which is preliminary data.</text>
</comment>
<dbReference type="PANTHER" id="PTHR31150">
    <property type="entry name" value="EXPRESSED PROTEIN"/>
    <property type="match status" value="1"/>
</dbReference>
<dbReference type="GO" id="GO:0008270">
    <property type="term" value="F:zinc ion binding"/>
    <property type="evidence" value="ECO:0007669"/>
    <property type="project" value="UniProtKB-KW"/>
</dbReference>
<dbReference type="InterPro" id="IPR001841">
    <property type="entry name" value="Znf_RING"/>
</dbReference>
<gene>
    <name evidence="4" type="ORF">CK203_069608</name>
</gene>
<feature type="region of interest" description="Disordered" evidence="2">
    <location>
        <begin position="398"/>
        <end position="462"/>
    </location>
</feature>
<dbReference type="PROSITE" id="PS50089">
    <property type="entry name" value="ZF_RING_2"/>
    <property type="match status" value="1"/>
</dbReference>
<feature type="compositionally biased region" description="Low complexity" evidence="2">
    <location>
        <begin position="412"/>
        <end position="426"/>
    </location>
</feature>
<dbReference type="PANTHER" id="PTHR31150:SF26">
    <property type="entry name" value="RING-TYPE DOMAIN-CONTAINING PROTEIN"/>
    <property type="match status" value="1"/>
</dbReference>
<dbReference type="Gene3D" id="3.30.40.10">
    <property type="entry name" value="Zinc/RING finger domain, C3HC4 (zinc finger)"/>
    <property type="match status" value="1"/>
</dbReference>
<feature type="compositionally biased region" description="Low complexity" evidence="2">
    <location>
        <begin position="433"/>
        <end position="445"/>
    </location>
</feature>
<feature type="region of interest" description="Disordered" evidence="2">
    <location>
        <begin position="57"/>
        <end position="83"/>
    </location>
</feature>
<protein>
    <recommendedName>
        <fullName evidence="3">RING-type domain-containing protein</fullName>
    </recommendedName>
</protein>
<dbReference type="EMBL" id="QGNW01001255">
    <property type="protein sequence ID" value="RVW48400.1"/>
    <property type="molecule type" value="Genomic_DNA"/>
</dbReference>
<proteinExistence type="predicted"/>
<feature type="region of interest" description="Disordered" evidence="2">
    <location>
        <begin position="139"/>
        <end position="216"/>
    </location>
</feature>
<feature type="compositionally biased region" description="Low complexity" evidence="2">
    <location>
        <begin position="146"/>
        <end position="156"/>
    </location>
</feature>
<evidence type="ECO:0000313" key="5">
    <source>
        <dbReference type="Proteomes" id="UP000288805"/>
    </source>
</evidence>
<keyword evidence="1" id="KW-0863">Zinc-finger</keyword>
<name>A0A438EL16_VITVI</name>
<feature type="compositionally biased region" description="Basic and acidic residues" evidence="2">
    <location>
        <begin position="398"/>
        <end position="410"/>
    </location>
</feature>
<dbReference type="Proteomes" id="UP000288805">
    <property type="component" value="Unassembled WGS sequence"/>
</dbReference>
<dbReference type="InterPro" id="IPR013083">
    <property type="entry name" value="Znf_RING/FYVE/PHD"/>
</dbReference>
<evidence type="ECO:0000259" key="3">
    <source>
        <dbReference type="PROSITE" id="PS50089"/>
    </source>
</evidence>
<keyword evidence="1" id="KW-0479">Metal-binding</keyword>
<dbReference type="AlphaFoldDB" id="A0A438EL16"/>
<evidence type="ECO:0000313" key="4">
    <source>
        <dbReference type="EMBL" id="RVW48400.1"/>
    </source>
</evidence>
<organism evidence="4 5">
    <name type="scientific">Vitis vinifera</name>
    <name type="common">Grape</name>
    <dbReference type="NCBI Taxonomy" id="29760"/>
    <lineage>
        <taxon>Eukaryota</taxon>
        <taxon>Viridiplantae</taxon>
        <taxon>Streptophyta</taxon>
        <taxon>Embryophyta</taxon>
        <taxon>Tracheophyta</taxon>
        <taxon>Spermatophyta</taxon>
        <taxon>Magnoliopsida</taxon>
        <taxon>eudicotyledons</taxon>
        <taxon>Gunneridae</taxon>
        <taxon>Pentapetalae</taxon>
        <taxon>rosids</taxon>
        <taxon>Vitales</taxon>
        <taxon>Vitaceae</taxon>
        <taxon>Viteae</taxon>
        <taxon>Vitis</taxon>
    </lineage>
</organism>
<sequence length="462" mass="50224">MGSACCVAARDRTITNGPSCEVVQHRNVRYSPSWSFRWDNRGRVAGEVDTSASWFADGPNRNGGLENKSETTYASDGGSPLENFQTLTWQKSPVSEGTAGNLTTPASDQSISRNISVEVSVEHLELVIVKDPFVVVKESTGSPGVSDPSPAKLSPALPSPSPTLPSPSSLSTSPVSSQSHILPATSTPSRWSRGSPGHHLLRQVSDSRIPGLKSPNYSISEERPPFVLPVWNNDSIRGSYGGSSDGWSMHAFSELMATSRRERWSFDSESLGFNRDKITRSSSRISASPSIDLQTCGVCAKLLTERSSWGGQKIIASNELSVVAVLICGHVYHAECLENMTAEINKYDPACPVCTFGEKQTLKLSEKALKAEMDLKAKNKRSRNRVVDSDLDGETVVFDHRKSSGREGKGPKLGSSSSMKSSLGKPFLRRHFSFGSKGTKSFSESHQSTRKKGFFWAKSSRE</sequence>
<evidence type="ECO:0000256" key="1">
    <source>
        <dbReference type="PROSITE-ProRule" id="PRU00175"/>
    </source>
</evidence>
<feature type="domain" description="RING-type" evidence="3">
    <location>
        <begin position="296"/>
        <end position="355"/>
    </location>
</feature>
<accession>A0A438EL16</accession>
<evidence type="ECO:0000256" key="2">
    <source>
        <dbReference type="SAM" id="MobiDB-lite"/>
    </source>
</evidence>
<feature type="compositionally biased region" description="Low complexity" evidence="2">
    <location>
        <begin position="166"/>
        <end position="179"/>
    </location>
</feature>